<dbReference type="AlphaFoldDB" id="A0A926DAL3"/>
<evidence type="ECO:0000313" key="1">
    <source>
        <dbReference type="EMBL" id="MBC8534372.1"/>
    </source>
</evidence>
<keyword evidence="2" id="KW-1185">Reference proteome</keyword>
<proteinExistence type="predicted"/>
<dbReference type="InterPro" id="IPR037175">
    <property type="entry name" value="KFase_sf"/>
</dbReference>
<dbReference type="Pfam" id="PF04199">
    <property type="entry name" value="Cyclase"/>
    <property type="match status" value="1"/>
</dbReference>
<sequence>MKLKKFIDLSWEIGNDTPIYPGDPVPSITPFCTMSNYGYNLSTIITGTQTGSHIDAPFHVSDAGLTVENLPLSLFCGKSVLIDVSQKGVCEEITPQDILPYQKAIKPGTIPLFRTDWWKYAGTPLFTQHPFLNRDSGALLIELGVSFFAIDTLNADKSEGNFFPVHDMFAKHGYVIGENMCHFDKIDFSSILFAAFPLHLKGCDGSPVRAVAMELEE</sequence>
<dbReference type="PANTHER" id="PTHR31118">
    <property type="entry name" value="CYCLASE-LIKE PROTEIN 2"/>
    <property type="match status" value="1"/>
</dbReference>
<dbReference type="SUPFAM" id="SSF102198">
    <property type="entry name" value="Putative cyclase"/>
    <property type="match status" value="1"/>
</dbReference>
<accession>A0A926DAL3</accession>
<dbReference type="RefSeq" id="WP_249319955.1">
    <property type="nucleotide sequence ID" value="NZ_JACRSN010000016.1"/>
</dbReference>
<reference evidence="1" key="1">
    <citation type="submission" date="2020-08" db="EMBL/GenBank/DDBJ databases">
        <title>Genome public.</title>
        <authorList>
            <person name="Liu C."/>
            <person name="Sun Q."/>
        </authorList>
    </citation>
    <scope>NUCLEOTIDE SEQUENCE</scope>
    <source>
        <strain evidence="1">NSJ-40</strain>
    </source>
</reference>
<organism evidence="1 2">
    <name type="scientific">Yeguia hominis</name>
    <dbReference type="NCBI Taxonomy" id="2763662"/>
    <lineage>
        <taxon>Bacteria</taxon>
        <taxon>Bacillati</taxon>
        <taxon>Bacillota</taxon>
        <taxon>Clostridia</taxon>
        <taxon>Eubacteriales</taxon>
        <taxon>Yeguiaceae</taxon>
        <taxon>Yeguia</taxon>
    </lineage>
</organism>
<protein>
    <submittedName>
        <fullName evidence="1">Cyclase family protein</fullName>
    </submittedName>
</protein>
<dbReference type="PANTHER" id="PTHR31118:SF32">
    <property type="entry name" value="KYNURENINE FORMAMIDASE"/>
    <property type="match status" value="1"/>
</dbReference>
<dbReference type="Gene3D" id="3.50.30.50">
    <property type="entry name" value="Putative cyclase"/>
    <property type="match status" value="1"/>
</dbReference>
<gene>
    <name evidence="1" type="ORF">IAG03_10305</name>
</gene>
<name>A0A926DAL3_9FIRM</name>
<dbReference type="Proteomes" id="UP000651482">
    <property type="component" value="Unassembled WGS sequence"/>
</dbReference>
<dbReference type="GO" id="GO:0019441">
    <property type="term" value="P:L-tryptophan catabolic process to kynurenine"/>
    <property type="evidence" value="ECO:0007669"/>
    <property type="project" value="InterPro"/>
</dbReference>
<dbReference type="GO" id="GO:0004061">
    <property type="term" value="F:arylformamidase activity"/>
    <property type="evidence" value="ECO:0007669"/>
    <property type="project" value="InterPro"/>
</dbReference>
<comment type="caution">
    <text evidence="1">The sequence shown here is derived from an EMBL/GenBank/DDBJ whole genome shotgun (WGS) entry which is preliminary data.</text>
</comment>
<dbReference type="InterPro" id="IPR007325">
    <property type="entry name" value="KFase/CYL"/>
</dbReference>
<dbReference type="EMBL" id="JACRSN010000016">
    <property type="protein sequence ID" value="MBC8534372.1"/>
    <property type="molecule type" value="Genomic_DNA"/>
</dbReference>
<evidence type="ECO:0000313" key="2">
    <source>
        <dbReference type="Proteomes" id="UP000651482"/>
    </source>
</evidence>